<gene>
    <name evidence="8" type="primary">JOSD1</name>
    <name evidence="8" type="ORF">MS3_00004117</name>
    <name evidence="9" type="ORF">MS3_08966</name>
</gene>
<dbReference type="Proteomes" id="UP000471633">
    <property type="component" value="Unassembled WGS sequence"/>
</dbReference>
<feature type="active site" evidence="6">
    <location>
        <position position="123"/>
    </location>
</feature>
<reference evidence="8" key="3">
    <citation type="submission" date="2021-06" db="EMBL/GenBank/DDBJ databases">
        <title>Chromosome-level genome assembly for S. haematobium.</title>
        <authorList>
            <person name="Stroehlein A.J."/>
        </authorList>
    </citation>
    <scope>NUCLEOTIDE SEQUENCE</scope>
</reference>
<evidence type="ECO:0000256" key="4">
    <source>
        <dbReference type="ARBA" id="ARBA00022786"/>
    </source>
</evidence>
<feature type="domain" description="Josephin" evidence="7">
    <location>
        <begin position="7"/>
        <end position="192"/>
    </location>
</feature>
<dbReference type="GO" id="GO:0004843">
    <property type="term" value="F:cysteine-type deubiquitinase activity"/>
    <property type="evidence" value="ECO:0007669"/>
    <property type="project" value="UniProtKB-EC"/>
</dbReference>
<feature type="active site" evidence="6">
    <location>
        <position position="142"/>
    </location>
</feature>
<dbReference type="CTD" id="9929"/>
<dbReference type="STRING" id="6185.A0A095CCZ2"/>
<feature type="active site" evidence="6">
    <location>
        <position position="20"/>
    </location>
</feature>
<reference evidence="9" key="1">
    <citation type="journal article" date="2012" name="Nat. Genet.">
        <title>Whole-genome sequence of Schistosoma haematobium.</title>
        <authorList>
            <person name="Young N.D."/>
            <person name="Jex A.R."/>
            <person name="Li B."/>
            <person name="Liu S."/>
            <person name="Yang L."/>
            <person name="Xiong Z."/>
            <person name="Li Y."/>
            <person name="Cantacessi C."/>
            <person name="Hall R.S."/>
            <person name="Xu X."/>
            <person name="Chen F."/>
            <person name="Wu X."/>
            <person name="Zerlotini A."/>
            <person name="Oliveira G."/>
            <person name="Hofmann A."/>
            <person name="Zhang G."/>
            <person name="Fang X."/>
            <person name="Kang Y."/>
            <person name="Campbell B.E."/>
            <person name="Loukas A."/>
            <person name="Ranganathan S."/>
            <person name="Rollinson D."/>
            <person name="Rinaldi G."/>
            <person name="Brindley P.J."/>
            <person name="Yang H."/>
            <person name="Wang J."/>
            <person name="Wang J."/>
            <person name="Gasser R.B."/>
        </authorList>
    </citation>
    <scope>NUCLEOTIDE SEQUENCE [LARGE SCALE GENOMIC DNA]</scope>
</reference>
<evidence type="ECO:0000313" key="10">
    <source>
        <dbReference type="Proteomes" id="UP000471633"/>
    </source>
</evidence>
<comment type="catalytic activity">
    <reaction evidence="1">
        <text>Thiol-dependent hydrolysis of ester, thioester, amide, peptide and isopeptide bonds formed by the C-terminal Gly of ubiquitin (a 76-residue protein attached to proteins as an intracellular targeting signal).</text>
        <dbReference type="EC" id="3.4.19.12"/>
    </reaction>
</comment>
<dbReference type="Gene3D" id="3.90.70.40">
    <property type="match status" value="1"/>
</dbReference>
<dbReference type="SMART" id="SM01246">
    <property type="entry name" value="Josephin"/>
    <property type="match status" value="1"/>
</dbReference>
<dbReference type="PANTHER" id="PTHR13291">
    <property type="entry name" value="JOSEPHIN 1, 2"/>
    <property type="match status" value="1"/>
</dbReference>
<evidence type="ECO:0000256" key="3">
    <source>
        <dbReference type="ARBA" id="ARBA00022670"/>
    </source>
</evidence>
<proteinExistence type="predicted"/>
<keyword evidence="5 6" id="KW-0378">Hydrolase</keyword>
<dbReference type="PROSITE" id="PS50957">
    <property type="entry name" value="JOSEPHIN"/>
    <property type="match status" value="1"/>
</dbReference>
<keyword evidence="10" id="KW-1185">Reference proteome</keyword>
<dbReference type="OrthoDB" id="422700at2759"/>
<evidence type="ECO:0000256" key="1">
    <source>
        <dbReference type="ARBA" id="ARBA00000707"/>
    </source>
</evidence>
<dbReference type="GO" id="GO:0006508">
    <property type="term" value="P:proteolysis"/>
    <property type="evidence" value="ECO:0007669"/>
    <property type="project" value="UniProtKB-KW"/>
</dbReference>
<dbReference type="AlphaFoldDB" id="A0A095CCZ2"/>
<name>A0A095CCZ2_SCHHA</name>
<dbReference type="EMBL" id="AMPZ03000002">
    <property type="protein sequence ID" value="KAH9592057.1"/>
    <property type="molecule type" value="Genomic_DNA"/>
</dbReference>
<dbReference type="RefSeq" id="XP_051072135.1">
    <property type="nucleotide sequence ID" value="XM_051212001.1"/>
</dbReference>
<dbReference type="KEGG" id="shx:MS3_00004117"/>
<evidence type="ECO:0000259" key="7">
    <source>
        <dbReference type="PROSITE" id="PS50957"/>
    </source>
</evidence>
<dbReference type="EC" id="3.4.19.12" evidence="2"/>
<evidence type="ECO:0000313" key="8">
    <source>
        <dbReference type="EMBL" id="KAH9592057.1"/>
    </source>
</evidence>
<reference evidence="8" key="2">
    <citation type="journal article" date="2019" name="Gigascience">
        <title>High-quality Schistosoma haematobium genome achieved by single-molecule and long-range sequencing.</title>
        <authorList>
            <person name="Stroehlein A.J."/>
            <person name="Korhonen P.K."/>
            <person name="Chong T.M."/>
            <person name="Lim Y.L."/>
            <person name="Chan K.G."/>
            <person name="Webster B."/>
            <person name="Rollinson D."/>
            <person name="Brindley P.J."/>
            <person name="Gasser R.B."/>
            <person name="Young N.D."/>
        </authorList>
    </citation>
    <scope>NUCLEOTIDE SEQUENCE</scope>
</reference>
<keyword evidence="3" id="KW-0645">Protease</keyword>
<sequence>MNSVTNSNKIYHERQSKMFCALHALNNVFQDKIFSKHCLDKIADNLNSNSFINPHRNVFGLGNYDANVLVIALQQCGYDIVWCDKRKTIAAHNLNFDNIFGYILNTFSNRRIFNLTLPYSGSHWIGLRKLEHDDKYSYFNLDSKLCEPVVVASTDDEFVNYLEGRLREYPETQLLFVVSNEVLQQRSWTHNKQ</sequence>
<accession>A0A095CCZ2</accession>
<dbReference type="Pfam" id="PF02099">
    <property type="entry name" value="Josephin"/>
    <property type="match status" value="1"/>
</dbReference>
<dbReference type="EMBL" id="KL251486">
    <property type="protein sequence ID" value="KGB40493.1"/>
    <property type="molecule type" value="Genomic_DNA"/>
</dbReference>
<dbReference type="GeneID" id="75577193"/>
<evidence type="ECO:0000256" key="6">
    <source>
        <dbReference type="PROSITE-ProRule" id="PRU00331"/>
    </source>
</evidence>
<evidence type="ECO:0000256" key="5">
    <source>
        <dbReference type="ARBA" id="ARBA00022801"/>
    </source>
</evidence>
<dbReference type="GO" id="GO:0016579">
    <property type="term" value="P:protein deubiquitination"/>
    <property type="evidence" value="ECO:0007669"/>
    <property type="project" value="InterPro"/>
</dbReference>
<evidence type="ECO:0000256" key="2">
    <source>
        <dbReference type="ARBA" id="ARBA00012759"/>
    </source>
</evidence>
<evidence type="ECO:0000313" key="9">
    <source>
        <dbReference type="EMBL" id="KGB40493.1"/>
    </source>
</evidence>
<keyword evidence="4" id="KW-0833">Ubl conjugation pathway</keyword>
<protein>
    <recommendedName>
        <fullName evidence="2">ubiquitinyl hydrolase 1</fullName>
        <ecNumber evidence="2">3.4.19.12</ecNumber>
    </recommendedName>
</protein>
<dbReference type="InterPro" id="IPR006155">
    <property type="entry name" value="Josephin"/>
</dbReference>
<reference evidence="8" key="4">
    <citation type="journal article" date="2022" name="PLoS Pathog.">
        <title>Chromosome-level genome of Schistosoma haematobium underpins genome-wide explorations of molecular variation.</title>
        <authorList>
            <person name="Stroehlein A.J."/>
            <person name="Korhonen P.K."/>
            <person name="Lee V.V."/>
            <person name="Ralph S.A."/>
            <person name="Mentink-Kane M."/>
            <person name="You H."/>
            <person name="McManus D.P."/>
            <person name="Tchuente L.T."/>
            <person name="Stothard J.R."/>
            <person name="Kaur P."/>
            <person name="Dudchenko O."/>
            <person name="Aiden E.L."/>
            <person name="Yang B."/>
            <person name="Yang H."/>
            <person name="Emery A.M."/>
            <person name="Webster B.L."/>
            <person name="Brindley P.J."/>
            <person name="Rollinson D."/>
            <person name="Chang B.C.H."/>
            <person name="Gasser R.B."/>
            <person name="Young N.D."/>
        </authorList>
    </citation>
    <scope>NUCLEOTIDE SEQUENCE</scope>
</reference>
<dbReference type="PANTHER" id="PTHR13291:SF0">
    <property type="entry name" value="JOSEPHIN-LIKE PROTEIN"/>
    <property type="match status" value="1"/>
</dbReference>
<organism evidence="9">
    <name type="scientific">Schistosoma haematobium</name>
    <name type="common">Blood fluke</name>
    <dbReference type="NCBI Taxonomy" id="6185"/>
    <lineage>
        <taxon>Eukaryota</taxon>
        <taxon>Metazoa</taxon>
        <taxon>Spiralia</taxon>
        <taxon>Lophotrochozoa</taxon>
        <taxon>Platyhelminthes</taxon>
        <taxon>Trematoda</taxon>
        <taxon>Digenea</taxon>
        <taxon>Strigeidida</taxon>
        <taxon>Schistosomatoidea</taxon>
        <taxon>Schistosomatidae</taxon>
        <taxon>Schistosoma</taxon>
    </lineage>
</organism>
<dbReference type="InterPro" id="IPR040053">
    <property type="entry name" value="JOSD1/2"/>
</dbReference>